<name>A0A8T2NDC9_9TELE</name>
<proteinExistence type="predicted"/>
<comment type="caution">
    <text evidence="2">The sequence shown here is derived from an EMBL/GenBank/DDBJ whole genome shotgun (WGS) entry which is preliminary data.</text>
</comment>
<feature type="region of interest" description="Disordered" evidence="1">
    <location>
        <begin position="174"/>
        <end position="194"/>
    </location>
</feature>
<organism evidence="2 3">
    <name type="scientific">Albula glossodonta</name>
    <name type="common">roundjaw bonefish</name>
    <dbReference type="NCBI Taxonomy" id="121402"/>
    <lineage>
        <taxon>Eukaryota</taxon>
        <taxon>Metazoa</taxon>
        <taxon>Chordata</taxon>
        <taxon>Craniata</taxon>
        <taxon>Vertebrata</taxon>
        <taxon>Euteleostomi</taxon>
        <taxon>Actinopterygii</taxon>
        <taxon>Neopterygii</taxon>
        <taxon>Teleostei</taxon>
        <taxon>Albuliformes</taxon>
        <taxon>Albulidae</taxon>
        <taxon>Albula</taxon>
    </lineage>
</organism>
<feature type="compositionally biased region" description="Basic and acidic residues" evidence="1">
    <location>
        <begin position="174"/>
        <end position="183"/>
    </location>
</feature>
<dbReference type="EMBL" id="JAFBMS010000112">
    <property type="protein sequence ID" value="KAG9335712.1"/>
    <property type="molecule type" value="Genomic_DNA"/>
</dbReference>
<protein>
    <submittedName>
        <fullName evidence="2">Uncharacterized protein</fullName>
    </submittedName>
</protein>
<keyword evidence="3" id="KW-1185">Reference proteome</keyword>
<dbReference type="Proteomes" id="UP000824540">
    <property type="component" value="Unassembled WGS sequence"/>
</dbReference>
<evidence type="ECO:0000313" key="2">
    <source>
        <dbReference type="EMBL" id="KAG9335712.1"/>
    </source>
</evidence>
<evidence type="ECO:0000256" key="1">
    <source>
        <dbReference type="SAM" id="MobiDB-lite"/>
    </source>
</evidence>
<reference evidence="2" key="1">
    <citation type="thesis" date="2021" institute="BYU ScholarsArchive" country="Provo, UT, USA">
        <title>Applications of and Algorithms for Genome Assembly and Genomic Analyses with an Emphasis on Marine Teleosts.</title>
        <authorList>
            <person name="Pickett B.D."/>
        </authorList>
    </citation>
    <scope>NUCLEOTIDE SEQUENCE</scope>
    <source>
        <strain evidence="2">HI-2016</strain>
    </source>
</reference>
<evidence type="ECO:0000313" key="3">
    <source>
        <dbReference type="Proteomes" id="UP000824540"/>
    </source>
</evidence>
<accession>A0A8T2NDC9</accession>
<sequence length="194" mass="21262">MNRATALRVPAAAQTECTLTTSSSNVIGSVRLVVRLQREKKLQSCHVNRRSHVEEFYSHSCRGGCCDGIERTGGVWKEKGKELSTVSAAGFLTILCHRLKMDLPNASHDGDGGQDMLVAYFQLREGSEGLTAANQGQQYLRDATPSTSPEATVHVHLPTTLHEAQSQHRAAELKETPNEEELCKTPATSYLQTQ</sequence>
<dbReference type="AlphaFoldDB" id="A0A8T2NDC9"/>
<gene>
    <name evidence="2" type="ORF">JZ751_004226</name>
</gene>